<sequence>MDIEKEQQLLNLLKYNQDKIENLLQESKSKKDEVKKNNRAIESLNAQADLKLAHFKQRMQGIGIDLSKVDQQMAKHKESRATDVKEETFDEDIKPTTYEDLFETATKSGYHETTIEELLTPTEIADADARVDEINQLFQNKTKLTKVDITFLILATAIQCIRQYVFTSFDSRYGHKEGEDVVKEEKEKWKKKFPEGLHDILTDGVPYDVINGSKEIGLGGNGKGYDSVSHRYRTLGHDPILGWVFGTLNILTSTLTDWRFSTYKVMRVPDIIGRMSKKIVDEPNVTTGEMIENGIQKAMDEKVLLAAAVVTQGLHLKSDVNTKVGLPIPLVSSSLSPEIAEKLADVGIDFKNLATVGKQAGASILINQIIAMIHALFYDEKKYLSRELYEVKTRKILLYSNVLASSSNLIVTALTKDVKKLDVGGLLVTIARLFTDIRFITRVKEEFVYLELDKDLQNEIDRLDGLLE</sequence>
<name>A0ABW4MPT5_9BACI</name>
<accession>A0ABW4MPT5</accession>
<proteinExistence type="predicted"/>
<reference evidence="3" key="1">
    <citation type="journal article" date="2019" name="Int. J. Syst. Evol. Microbiol.">
        <title>The Global Catalogue of Microorganisms (GCM) 10K type strain sequencing project: providing services to taxonomists for standard genome sequencing and annotation.</title>
        <authorList>
            <consortium name="The Broad Institute Genomics Platform"/>
            <consortium name="The Broad Institute Genome Sequencing Center for Infectious Disease"/>
            <person name="Wu L."/>
            <person name="Ma J."/>
        </authorList>
    </citation>
    <scope>NUCLEOTIDE SEQUENCE [LARGE SCALE GENOMIC DNA]</scope>
    <source>
        <strain evidence="3">CCUG 15531</strain>
    </source>
</reference>
<protein>
    <submittedName>
        <fullName evidence="2">Uncharacterized protein</fullName>
    </submittedName>
</protein>
<organism evidence="2 3">
    <name type="scientific">Fredinandcohnia salidurans</name>
    <dbReference type="NCBI Taxonomy" id="2595041"/>
    <lineage>
        <taxon>Bacteria</taxon>
        <taxon>Bacillati</taxon>
        <taxon>Bacillota</taxon>
        <taxon>Bacilli</taxon>
        <taxon>Bacillales</taxon>
        <taxon>Bacillaceae</taxon>
        <taxon>Fredinandcohnia</taxon>
    </lineage>
</organism>
<gene>
    <name evidence="2" type="ORF">ACFSFW_15280</name>
</gene>
<dbReference type="Proteomes" id="UP001597227">
    <property type="component" value="Unassembled WGS sequence"/>
</dbReference>
<dbReference type="EMBL" id="JBHUEK010000025">
    <property type="protein sequence ID" value="MFD1780027.1"/>
    <property type="molecule type" value="Genomic_DNA"/>
</dbReference>
<keyword evidence="1" id="KW-0175">Coiled coil</keyword>
<feature type="coiled-coil region" evidence="1">
    <location>
        <begin position="17"/>
        <end position="47"/>
    </location>
</feature>
<keyword evidence="3" id="KW-1185">Reference proteome</keyword>
<dbReference type="RefSeq" id="WP_388039504.1">
    <property type="nucleotide sequence ID" value="NZ_JBHUEK010000025.1"/>
</dbReference>
<comment type="caution">
    <text evidence="2">The sequence shown here is derived from an EMBL/GenBank/DDBJ whole genome shotgun (WGS) entry which is preliminary data.</text>
</comment>
<evidence type="ECO:0000313" key="3">
    <source>
        <dbReference type="Proteomes" id="UP001597227"/>
    </source>
</evidence>
<evidence type="ECO:0000313" key="2">
    <source>
        <dbReference type="EMBL" id="MFD1780027.1"/>
    </source>
</evidence>
<evidence type="ECO:0000256" key="1">
    <source>
        <dbReference type="SAM" id="Coils"/>
    </source>
</evidence>